<evidence type="ECO:0000313" key="1">
    <source>
        <dbReference type="EMBL" id="KAJ1191588.1"/>
    </source>
</evidence>
<dbReference type="EMBL" id="JANPWB010000004">
    <property type="protein sequence ID" value="KAJ1191588.1"/>
    <property type="molecule type" value="Genomic_DNA"/>
</dbReference>
<proteinExistence type="predicted"/>
<dbReference type="AlphaFoldDB" id="A0AAV7UUN9"/>
<comment type="caution">
    <text evidence="1">The sequence shown here is derived from an EMBL/GenBank/DDBJ whole genome shotgun (WGS) entry which is preliminary data.</text>
</comment>
<organism evidence="1 2">
    <name type="scientific">Pleurodeles waltl</name>
    <name type="common">Iberian ribbed newt</name>
    <dbReference type="NCBI Taxonomy" id="8319"/>
    <lineage>
        <taxon>Eukaryota</taxon>
        <taxon>Metazoa</taxon>
        <taxon>Chordata</taxon>
        <taxon>Craniata</taxon>
        <taxon>Vertebrata</taxon>
        <taxon>Euteleostomi</taxon>
        <taxon>Amphibia</taxon>
        <taxon>Batrachia</taxon>
        <taxon>Caudata</taxon>
        <taxon>Salamandroidea</taxon>
        <taxon>Salamandridae</taxon>
        <taxon>Pleurodelinae</taxon>
        <taxon>Pleurodeles</taxon>
    </lineage>
</organism>
<keyword evidence="2" id="KW-1185">Reference proteome</keyword>
<dbReference type="Proteomes" id="UP001066276">
    <property type="component" value="Chromosome 2_2"/>
</dbReference>
<reference evidence="1" key="1">
    <citation type="journal article" date="2022" name="bioRxiv">
        <title>Sequencing and chromosome-scale assembly of the giantPleurodeles waltlgenome.</title>
        <authorList>
            <person name="Brown T."/>
            <person name="Elewa A."/>
            <person name="Iarovenko S."/>
            <person name="Subramanian E."/>
            <person name="Araus A.J."/>
            <person name="Petzold A."/>
            <person name="Susuki M."/>
            <person name="Suzuki K.-i.T."/>
            <person name="Hayashi T."/>
            <person name="Toyoda A."/>
            <person name="Oliveira C."/>
            <person name="Osipova E."/>
            <person name="Leigh N.D."/>
            <person name="Simon A."/>
            <person name="Yun M.H."/>
        </authorList>
    </citation>
    <scope>NUCLEOTIDE SEQUENCE</scope>
    <source>
        <strain evidence="1">20211129_DDA</strain>
        <tissue evidence="1">Liver</tissue>
    </source>
</reference>
<evidence type="ECO:0000313" key="2">
    <source>
        <dbReference type="Proteomes" id="UP001066276"/>
    </source>
</evidence>
<sequence>MRLRHGFRTASPPQLRRERAEDRHAVEFADLRCVHINGTAAALTGDSEKIHKCFVYTRVRSLGVSRLNVLA</sequence>
<protein>
    <submittedName>
        <fullName evidence="1">Uncharacterized protein</fullName>
    </submittedName>
</protein>
<gene>
    <name evidence="1" type="ORF">NDU88_000904</name>
</gene>
<name>A0AAV7UUN9_PLEWA</name>
<accession>A0AAV7UUN9</accession>